<dbReference type="InterPro" id="IPR009097">
    <property type="entry name" value="Cyclic_Pdiesterase"/>
</dbReference>
<dbReference type="Gene3D" id="3.90.1140.10">
    <property type="entry name" value="Cyclic phosphodiesterase"/>
    <property type="match status" value="1"/>
</dbReference>
<name>A0ABP8GSE5_9SPHI</name>
<dbReference type="Pfam" id="PF13563">
    <property type="entry name" value="2_5_RNA_ligase2"/>
    <property type="match status" value="1"/>
</dbReference>
<dbReference type="SUPFAM" id="SSF55144">
    <property type="entry name" value="LigT-like"/>
    <property type="match status" value="1"/>
</dbReference>
<comment type="caution">
    <text evidence="1">The sequence shown here is derived from an EMBL/GenBank/DDBJ whole genome shotgun (WGS) entry which is preliminary data.</text>
</comment>
<proteinExistence type="predicted"/>
<evidence type="ECO:0008006" key="3">
    <source>
        <dbReference type="Google" id="ProtNLM"/>
    </source>
</evidence>
<sequence>MQVNEKRPLILTLSIDPDGQAFFEMQRKRYFPPERNFLAAHLNLFHQLPDDPATYDYLAGLRIRSFELNVIRLMHLGAGVAYRIDGPELISLHRMLSSHFSKDLIPQDRQGFRPHITISNKTTPENASELLKQLSGDFKPFKIQATGLDLWTYLDGPWRHERTFSFEL</sequence>
<accession>A0ABP8GSE5</accession>
<protein>
    <recommendedName>
        <fullName evidence="3">2'-5' RNA ligase family protein</fullName>
    </recommendedName>
</protein>
<organism evidence="1 2">
    <name type="scientific">Mucilaginibacter gynuensis</name>
    <dbReference type="NCBI Taxonomy" id="1302236"/>
    <lineage>
        <taxon>Bacteria</taxon>
        <taxon>Pseudomonadati</taxon>
        <taxon>Bacteroidota</taxon>
        <taxon>Sphingobacteriia</taxon>
        <taxon>Sphingobacteriales</taxon>
        <taxon>Sphingobacteriaceae</taxon>
        <taxon>Mucilaginibacter</taxon>
    </lineage>
</organism>
<dbReference type="Proteomes" id="UP001500582">
    <property type="component" value="Unassembled WGS sequence"/>
</dbReference>
<evidence type="ECO:0000313" key="1">
    <source>
        <dbReference type="EMBL" id="GAA4329012.1"/>
    </source>
</evidence>
<evidence type="ECO:0000313" key="2">
    <source>
        <dbReference type="Proteomes" id="UP001500582"/>
    </source>
</evidence>
<keyword evidence="2" id="KW-1185">Reference proteome</keyword>
<dbReference type="RefSeq" id="WP_345212272.1">
    <property type="nucleotide sequence ID" value="NZ_BAABFT010000009.1"/>
</dbReference>
<reference evidence="2" key="1">
    <citation type="journal article" date="2019" name="Int. J. Syst. Evol. Microbiol.">
        <title>The Global Catalogue of Microorganisms (GCM) 10K type strain sequencing project: providing services to taxonomists for standard genome sequencing and annotation.</title>
        <authorList>
            <consortium name="The Broad Institute Genomics Platform"/>
            <consortium name="The Broad Institute Genome Sequencing Center for Infectious Disease"/>
            <person name="Wu L."/>
            <person name="Ma J."/>
        </authorList>
    </citation>
    <scope>NUCLEOTIDE SEQUENCE [LARGE SCALE GENOMIC DNA]</scope>
    <source>
        <strain evidence="2">JCM 17705</strain>
    </source>
</reference>
<dbReference type="EMBL" id="BAABFT010000009">
    <property type="protein sequence ID" value="GAA4329012.1"/>
    <property type="molecule type" value="Genomic_DNA"/>
</dbReference>
<gene>
    <name evidence="1" type="ORF">GCM10023149_33380</name>
</gene>